<feature type="compositionally biased region" description="Low complexity" evidence="1">
    <location>
        <begin position="51"/>
        <end position="63"/>
    </location>
</feature>
<feature type="non-terminal residue" evidence="2">
    <location>
        <position position="149"/>
    </location>
</feature>
<feature type="compositionally biased region" description="Basic and acidic residues" evidence="1">
    <location>
        <begin position="94"/>
        <end position="109"/>
    </location>
</feature>
<feature type="region of interest" description="Disordered" evidence="1">
    <location>
        <begin position="92"/>
        <end position="149"/>
    </location>
</feature>
<evidence type="ECO:0000313" key="2">
    <source>
        <dbReference type="EMBL" id="CAA9267073.1"/>
    </source>
</evidence>
<protein>
    <submittedName>
        <fullName evidence="2">Uncharacterized protein</fullName>
    </submittedName>
</protein>
<feature type="non-terminal residue" evidence="2">
    <location>
        <position position="1"/>
    </location>
</feature>
<gene>
    <name evidence="2" type="ORF">AVDCRST_MAG27-2880</name>
</gene>
<organism evidence="2">
    <name type="scientific">uncultured Craurococcus sp</name>
    <dbReference type="NCBI Taxonomy" id="1135998"/>
    <lineage>
        <taxon>Bacteria</taxon>
        <taxon>Pseudomonadati</taxon>
        <taxon>Pseudomonadota</taxon>
        <taxon>Alphaproteobacteria</taxon>
        <taxon>Acetobacterales</taxon>
        <taxon>Acetobacteraceae</taxon>
        <taxon>Craurococcus</taxon>
        <taxon>environmental samples</taxon>
    </lineage>
</organism>
<dbReference type="EMBL" id="CADCTD010000133">
    <property type="protein sequence ID" value="CAA9267073.1"/>
    <property type="molecule type" value="Genomic_DNA"/>
</dbReference>
<accession>A0A6J4J0D2</accession>
<sequence length="149" mass="16396">GRRGGIGQAPGLLRRGRSVTLRRLFLPGASLAPPPRPAAGPRPDRPRPCRLRPAPRGPLCRGGTEPRRHPLRGRVRAAGGAERRLACPLAGRQCADHRPRPDPERDAGHLLRHRRTAGRGDLWGRAGWQPARHLDHRRRARDGDAQAAM</sequence>
<evidence type="ECO:0000256" key="1">
    <source>
        <dbReference type="SAM" id="MobiDB-lite"/>
    </source>
</evidence>
<name>A0A6J4J0D2_9PROT</name>
<feature type="region of interest" description="Disordered" evidence="1">
    <location>
        <begin position="26"/>
        <end position="71"/>
    </location>
</feature>
<reference evidence="2" key="1">
    <citation type="submission" date="2020-02" db="EMBL/GenBank/DDBJ databases">
        <authorList>
            <person name="Meier V. D."/>
        </authorList>
    </citation>
    <scope>NUCLEOTIDE SEQUENCE</scope>
    <source>
        <strain evidence="2">AVDCRST_MAG27</strain>
    </source>
</reference>
<proteinExistence type="predicted"/>
<dbReference type="AlphaFoldDB" id="A0A6J4J0D2"/>